<dbReference type="AlphaFoldDB" id="A0A2N6LPL7"/>
<reference evidence="1 2" key="1">
    <citation type="submission" date="2017-07" db="EMBL/GenBank/DDBJ databases">
        <title>Genomes of Fischerella (Mastigocladus) sp. strains.</title>
        <authorList>
            <person name="Miller S.R."/>
        </authorList>
    </citation>
    <scope>NUCLEOTIDE SEQUENCE [LARGE SCALE GENOMIC DNA]</scope>
    <source>
        <strain evidence="1 2">CCMEE 5318</strain>
    </source>
</reference>
<accession>A0A2N6LPL7</accession>
<comment type="caution">
    <text evidence="1">The sequence shown here is derived from an EMBL/GenBank/DDBJ whole genome shotgun (WGS) entry which is preliminary data.</text>
</comment>
<sequence length="183" mass="20489">MSLKCRFMSQSDDIEPKKIKAAVLLSSGFSQAKVAQELGISKRTLQRWQREPSFKSLTNSVASEVTNATIKATSEHLSEGGKPLFTYEYRKTLILKECEYLDIALNAVLPRIQEDGDLRAIDRLLRISERRCKLLGLDMPNPDILNAAIVLTEAGVIKEFQSDLVIKTMDEMTSKLAQIGVDE</sequence>
<protein>
    <submittedName>
        <fullName evidence="1">Uncharacterized protein</fullName>
    </submittedName>
</protein>
<evidence type="ECO:0000313" key="2">
    <source>
        <dbReference type="Proteomes" id="UP000235081"/>
    </source>
</evidence>
<proteinExistence type="predicted"/>
<evidence type="ECO:0000313" key="1">
    <source>
        <dbReference type="EMBL" id="PMB27802.1"/>
    </source>
</evidence>
<gene>
    <name evidence="1" type="ORF">CEN46_00695</name>
</gene>
<dbReference type="Gene3D" id="1.10.10.60">
    <property type="entry name" value="Homeodomain-like"/>
    <property type="match status" value="1"/>
</dbReference>
<name>A0A2N6LPL7_9CYAN</name>
<organism evidence="1 2">
    <name type="scientific">Fischerella thermalis CCMEE 5318</name>
    <dbReference type="NCBI Taxonomy" id="2019666"/>
    <lineage>
        <taxon>Bacteria</taxon>
        <taxon>Bacillati</taxon>
        <taxon>Cyanobacteriota</taxon>
        <taxon>Cyanophyceae</taxon>
        <taxon>Nostocales</taxon>
        <taxon>Hapalosiphonaceae</taxon>
        <taxon>Fischerella</taxon>
    </lineage>
</organism>
<dbReference type="Proteomes" id="UP000235081">
    <property type="component" value="Unassembled WGS sequence"/>
</dbReference>
<dbReference type="Pfam" id="PF13384">
    <property type="entry name" value="HTH_23"/>
    <property type="match status" value="1"/>
</dbReference>
<dbReference type="EMBL" id="NMQE01000018">
    <property type="protein sequence ID" value="PMB27802.1"/>
    <property type="molecule type" value="Genomic_DNA"/>
</dbReference>